<keyword evidence="1" id="KW-1133">Transmembrane helix</keyword>
<keyword evidence="1" id="KW-0812">Transmembrane</keyword>
<evidence type="ECO:0000313" key="2">
    <source>
        <dbReference type="EMBL" id="GIO25803.1"/>
    </source>
</evidence>
<evidence type="ECO:0000313" key="3">
    <source>
        <dbReference type="Proteomes" id="UP000676917"/>
    </source>
</evidence>
<dbReference type="Proteomes" id="UP000676917">
    <property type="component" value="Unassembled WGS sequence"/>
</dbReference>
<gene>
    <name evidence="2" type="ORF">J43TS3_04140</name>
</gene>
<keyword evidence="3" id="KW-1185">Reference proteome</keyword>
<proteinExistence type="predicted"/>
<feature type="transmembrane region" description="Helical" evidence="1">
    <location>
        <begin position="56"/>
        <end position="81"/>
    </location>
</feature>
<protein>
    <submittedName>
        <fullName evidence="2">Uncharacterized protein</fullName>
    </submittedName>
</protein>
<dbReference type="AlphaFoldDB" id="A0A919X806"/>
<name>A0A919X806_9BACI</name>
<reference evidence="2" key="1">
    <citation type="submission" date="2021-03" db="EMBL/GenBank/DDBJ databases">
        <title>Antimicrobial resistance genes in bacteria isolated from Japanese honey, and their potential for conferring macrolide and lincosamide resistance in the American foulbrood pathogen Paenibacillus larvae.</title>
        <authorList>
            <person name="Okamoto M."/>
            <person name="Kumagai M."/>
            <person name="Kanamori H."/>
            <person name="Takamatsu D."/>
        </authorList>
    </citation>
    <scope>NUCLEOTIDE SEQUENCE</scope>
    <source>
        <strain evidence="2">J43TS3</strain>
    </source>
</reference>
<accession>A0A919X806</accession>
<comment type="caution">
    <text evidence="2">The sequence shown here is derived from an EMBL/GenBank/DDBJ whole genome shotgun (WGS) entry which is preliminary data.</text>
</comment>
<organism evidence="2 3">
    <name type="scientific">Ornithinibacillus bavariensis</name>
    <dbReference type="NCBI Taxonomy" id="545502"/>
    <lineage>
        <taxon>Bacteria</taxon>
        <taxon>Bacillati</taxon>
        <taxon>Bacillota</taxon>
        <taxon>Bacilli</taxon>
        <taxon>Bacillales</taxon>
        <taxon>Bacillaceae</taxon>
        <taxon>Ornithinibacillus</taxon>
    </lineage>
</organism>
<keyword evidence="1" id="KW-0472">Membrane</keyword>
<dbReference type="RefSeq" id="WP_212919320.1">
    <property type="nucleotide sequence ID" value="NZ_BORP01000001.1"/>
</dbReference>
<sequence>MSVEYYHGLCNRYRGRAVKIVTRDGRVHRGIIHRVDGRRVYLRPIDGARNLGGYGYGFFGGFGYGLALGAITSIALLPFFFW</sequence>
<evidence type="ECO:0000256" key="1">
    <source>
        <dbReference type="SAM" id="Phobius"/>
    </source>
</evidence>
<dbReference type="EMBL" id="BORP01000001">
    <property type="protein sequence ID" value="GIO25803.1"/>
    <property type="molecule type" value="Genomic_DNA"/>
</dbReference>